<feature type="region of interest" description="Disordered" evidence="8">
    <location>
        <begin position="1"/>
        <end position="21"/>
    </location>
</feature>
<dbReference type="GO" id="GO:0005829">
    <property type="term" value="C:cytosol"/>
    <property type="evidence" value="ECO:0007669"/>
    <property type="project" value="TreeGrafter"/>
</dbReference>
<dbReference type="InterPro" id="IPR051472">
    <property type="entry name" value="T3SS_Stator/FliH"/>
</dbReference>
<comment type="caution">
    <text evidence="10">The sequence shown here is derived from an EMBL/GenBank/DDBJ whole genome shotgun (WGS) entry which is preliminary data.</text>
</comment>
<comment type="function">
    <text evidence="1">Needed for flagellar regrowth and assembly.</text>
</comment>
<evidence type="ECO:0000256" key="5">
    <source>
        <dbReference type="ARBA" id="ARBA00022795"/>
    </source>
</evidence>
<dbReference type="AlphaFoldDB" id="A0A4Z0FBT5"/>
<dbReference type="PANTHER" id="PTHR34982:SF1">
    <property type="entry name" value="FLAGELLAR ASSEMBLY PROTEIN FLIH"/>
    <property type="match status" value="1"/>
</dbReference>
<organism evidence="10 11">
    <name type="scientific">Candidatus Macondimonas diazotrophica</name>
    <dbReference type="NCBI Taxonomy" id="2305248"/>
    <lineage>
        <taxon>Bacteria</taxon>
        <taxon>Pseudomonadati</taxon>
        <taxon>Pseudomonadota</taxon>
        <taxon>Gammaproteobacteria</taxon>
        <taxon>Chromatiales</taxon>
        <taxon>Ectothiorhodospiraceae</taxon>
        <taxon>Candidatus Macondimonas</taxon>
    </lineage>
</organism>
<accession>A0A4Z0FBT5</accession>
<evidence type="ECO:0000313" key="11">
    <source>
        <dbReference type="Proteomes" id="UP000297890"/>
    </source>
</evidence>
<evidence type="ECO:0000256" key="3">
    <source>
        <dbReference type="ARBA" id="ARBA00016507"/>
    </source>
</evidence>
<dbReference type="InterPro" id="IPR018035">
    <property type="entry name" value="Flagellar_FliH/T3SS_HrpE"/>
</dbReference>
<dbReference type="GO" id="GO:0015031">
    <property type="term" value="P:protein transport"/>
    <property type="evidence" value="ECO:0007669"/>
    <property type="project" value="UniProtKB-KW"/>
</dbReference>
<sequence length="220" mass="24013">MSDWKSAPSGKPATPYQRWQPPVWDELEPMLEPLRAEPAANAEPLAASALEQLQHDAYEEAYAVGLREGRAAGREQVAAEAARWQALIDQLAHPLRALDEHVEAELVRLVQVLVRQILLREMRESPSVVAGWIKSGLAALPGGADRIDVHLHPADAAWLREQLDDHPHWQLIEDAQLPRGACRIDSADTQVDAGLDARLMAAFAHVFGETASAVEAADGG</sequence>
<keyword evidence="6" id="KW-0653">Protein transport</keyword>
<proteinExistence type="inferred from homology"/>
<evidence type="ECO:0000256" key="7">
    <source>
        <dbReference type="ARBA" id="ARBA00023225"/>
    </source>
</evidence>
<evidence type="ECO:0000256" key="6">
    <source>
        <dbReference type="ARBA" id="ARBA00022927"/>
    </source>
</evidence>
<keyword evidence="11" id="KW-1185">Reference proteome</keyword>
<feature type="domain" description="Flagellar assembly protein FliH/Type III secretion system HrpE" evidence="9">
    <location>
        <begin position="80"/>
        <end position="200"/>
    </location>
</feature>
<gene>
    <name evidence="10" type="ORF">E4680_04350</name>
</gene>
<evidence type="ECO:0000256" key="1">
    <source>
        <dbReference type="ARBA" id="ARBA00003041"/>
    </source>
</evidence>
<dbReference type="Proteomes" id="UP000297890">
    <property type="component" value="Unassembled WGS sequence"/>
</dbReference>
<keyword evidence="7" id="KW-1006">Bacterial flagellum protein export</keyword>
<name>A0A4Z0FBT5_9GAMM</name>
<dbReference type="OrthoDB" id="6196089at2"/>
<keyword evidence="5" id="KW-1005">Bacterial flagellum biogenesis</keyword>
<evidence type="ECO:0000313" key="10">
    <source>
        <dbReference type="EMBL" id="TFZ83287.1"/>
    </source>
</evidence>
<dbReference type="Pfam" id="PF02108">
    <property type="entry name" value="FliH"/>
    <property type="match status" value="1"/>
</dbReference>
<comment type="similarity">
    <text evidence="2">Belongs to the FliH family.</text>
</comment>
<keyword evidence="10" id="KW-0282">Flagellum</keyword>
<dbReference type="PANTHER" id="PTHR34982">
    <property type="entry name" value="YOP PROTEINS TRANSLOCATION PROTEIN L"/>
    <property type="match status" value="1"/>
</dbReference>
<keyword evidence="4" id="KW-0813">Transport</keyword>
<dbReference type="EMBL" id="SRIO01000004">
    <property type="protein sequence ID" value="TFZ83287.1"/>
    <property type="molecule type" value="Genomic_DNA"/>
</dbReference>
<dbReference type="GO" id="GO:0044781">
    <property type="term" value="P:bacterial-type flagellum organization"/>
    <property type="evidence" value="ECO:0007669"/>
    <property type="project" value="UniProtKB-KW"/>
</dbReference>
<evidence type="ECO:0000256" key="4">
    <source>
        <dbReference type="ARBA" id="ARBA00022448"/>
    </source>
</evidence>
<evidence type="ECO:0000259" key="9">
    <source>
        <dbReference type="Pfam" id="PF02108"/>
    </source>
</evidence>
<evidence type="ECO:0000256" key="2">
    <source>
        <dbReference type="ARBA" id="ARBA00006602"/>
    </source>
</evidence>
<keyword evidence="10" id="KW-0966">Cell projection</keyword>
<dbReference type="RefSeq" id="WP_135281167.1">
    <property type="nucleotide sequence ID" value="NZ_SRIO01000004.1"/>
</dbReference>
<protein>
    <recommendedName>
        <fullName evidence="3">Flagellar assembly protein FliH</fullName>
    </recommendedName>
</protein>
<evidence type="ECO:0000256" key="8">
    <source>
        <dbReference type="SAM" id="MobiDB-lite"/>
    </source>
</evidence>
<reference evidence="10 11" key="1">
    <citation type="journal article" date="2019" name="ISME J.">
        <title>Candidatus Macondimonas diazotrophica, a novel gammaproteobacterial genus dominating crude-oil-contaminated coastal sediments.</title>
        <authorList>
            <person name="Karthikeyan S."/>
            <person name="Konstantinidis K."/>
        </authorList>
    </citation>
    <scope>NUCLEOTIDE SEQUENCE [LARGE SCALE GENOMIC DNA]</scope>
    <source>
        <strain evidence="10 11">KTK01</strain>
    </source>
</reference>
<keyword evidence="10" id="KW-0969">Cilium</keyword>